<keyword evidence="2" id="KW-0472">Membrane</keyword>
<evidence type="ECO:0000313" key="3">
    <source>
        <dbReference type="EMBL" id="KUI59483.1"/>
    </source>
</evidence>
<dbReference type="Proteomes" id="UP000078576">
    <property type="component" value="Unassembled WGS sequence"/>
</dbReference>
<evidence type="ECO:0000256" key="1">
    <source>
        <dbReference type="SAM" id="MobiDB-lite"/>
    </source>
</evidence>
<keyword evidence="4" id="KW-1185">Reference proteome</keyword>
<protein>
    <submittedName>
        <fullName evidence="3">Uncharacterized protein</fullName>
    </submittedName>
</protein>
<proteinExistence type="predicted"/>
<reference evidence="4" key="1">
    <citation type="submission" date="2014-12" db="EMBL/GenBank/DDBJ databases">
        <title>Genome Sequence of Valsa Canker Pathogens Uncovers a Specific Adaption of Colonization on Woody Bark.</title>
        <authorList>
            <person name="Yin Z."/>
            <person name="Liu H."/>
            <person name="Gao X."/>
            <person name="Li Z."/>
            <person name="Song N."/>
            <person name="Ke X."/>
            <person name="Dai Q."/>
            <person name="Wu Y."/>
            <person name="Sun Y."/>
            <person name="Xu J.-R."/>
            <person name="Kang Z.K."/>
            <person name="Wang L."/>
            <person name="Huang L."/>
        </authorList>
    </citation>
    <scope>NUCLEOTIDE SEQUENCE [LARGE SCALE GENOMIC DNA]</scope>
    <source>
        <strain evidence="4">SXYL134</strain>
    </source>
</reference>
<dbReference type="AlphaFoldDB" id="A0A194V6G7"/>
<dbReference type="STRING" id="694573.A0A194V6G7"/>
<evidence type="ECO:0000256" key="2">
    <source>
        <dbReference type="SAM" id="Phobius"/>
    </source>
</evidence>
<evidence type="ECO:0000313" key="4">
    <source>
        <dbReference type="Proteomes" id="UP000078576"/>
    </source>
</evidence>
<feature type="region of interest" description="Disordered" evidence="1">
    <location>
        <begin position="287"/>
        <end position="308"/>
    </location>
</feature>
<keyword evidence="2" id="KW-1133">Transmembrane helix</keyword>
<keyword evidence="2" id="KW-0812">Transmembrane</keyword>
<dbReference type="PANTHER" id="PTHR38122:SF1">
    <property type="entry name" value="GLYCOPROTEIN X"/>
    <property type="match status" value="1"/>
</dbReference>
<sequence>MPGLESVRRPLRLRTENIGEDAVPATCYAACNDAYIDAQSVGISPALCVADGSFKYYYNGCQACLVANNADSATEESLNQLFSQYIDYCSFSISSSTDTIPTSWFTLSSTFPTTTITELATDGAIVTTALVYKSAITSTLPAYFFHVNASSLISASIPLDVFSQLAASVASAASAASVTGTEDPTSLVYSALEDTSLPPWFEAAVPVTYSTQMATLEAQIDELRAEMLASTTSLSPSGSTSSVINGTSSHLASSSSRAWIAGVVIGPVAAIFLILLGMFCLRRRRSAKKRSSDNSENNTGEKPQLHSDCLPAPQIFEMDGIHNSIELAVSEIPQELPAEVPVEGPK</sequence>
<name>A0A194V6G7_CYTMA</name>
<organism evidence="3 4">
    <name type="scientific">Cytospora mali</name>
    <name type="common">Apple Valsa canker fungus</name>
    <name type="synonym">Valsa mali</name>
    <dbReference type="NCBI Taxonomy" id="578113"/>
    <lineage>
        <taxon>Eukaryota</taxon>
        <taxon>Fungi</taxon>
        <taxon>Dikarya</taxon>
        <taxon>Ascomycota</taxon>
        <taxon>Pezizomycotina</taxon>
        <taxon>Sordariomycetes</taxon>
        <taxon>Sordariomycetidae</taxon>
        <taxon>Diaporthales</taxon>
        <taxon>Cytosporaceae</taxon>
        <taxon>Cytospora</taxon>
    </lineage>
</organism>
<feature type="transmembrane region" description="Helical" evidence="2">
    <location>
        <begin position="258"/>
        <end position="281"/>
    </location>
</feature>
<accession>A0A194V6G7</accession>
<dbReference type="OrthoDB" id="5414836at2759"/>
<gene>
    <name evidence="3" type="ORF">VP1G_06762</name>
</gene>
<dbReference type="PANTHER" id="PTHR38122">
    <property type="entry name" value="GLYCOPROTEIN X"/>
    <property type="match status" value="1"/>
</dbReference>
<dbReference type="EMBL" id="KN714731">
    <property type="protein sequence ID" value="KUI59483.1"/>
    <property type="molecule type" value="Genomic_DNA"/>
</dbReference>